<feature type="chain" id="PRO_5011605663" evidence="3">
    <location>
        <begin position="31"/>
        <end position="605"/>
    </location>
</feature>
<feature type="repeat" description="TPR" evidence="1">
    <location>
        <begin position="416"/>
        <end position="449"/>
    </location>
</feature>
<dbReference type="Pfam" id="PF14559">
    <property type="entry name" value="TPR_19"/>
    <property type="match status" value="1"/>
</dbReference>
<dbReference type="PROSITE" id="PS50005">
    <property type="entry name" value="TPR"/>
    <property type="match status" value="2"/>
</dbReference>
<evidence type="ECO:0000256" key="1">
    <source>
        <dbReference type="PROSITE-ProRule" id="PRU00339"/>
    </source>
</evidence>
<keyword evidence="3" id="KW-0732">Signal</keyword>
<proteinExistence type="predicted"/>
<dbReference type="EMBL" id="FOFG01000001">
    <property type="protein sequence ID" value="SEP67931.1"/>
    <property type="molecule type" value="Genomic_DNA"/>
</dbReference>
<dbReference type="PANTHER" id="PTHR12558:SF13">
    <property type="entry name" value="CELL DIVISION CYCLE PROTEIN 27 HOMOLOG"/>
    <property type="match status" value="1"/>
</dbReference>
<dbReference type="Gene3D" id="1.25.40.10">
    <property type="entry name" value="Tetratricopeptide repeat domain"/>
    <property type="match status" value="3"/>
</dbReference>
<feature type="signal peptide" evidence="3">
    <location>
        <begin position="1"/>
        <end position="30"/>
    </location>
</feature>
<sequence length="605" mass="65957">MGRVMRGMRMGRSVPAIALAVLLLGHAAHAATVVTEDFGEETLAGDFLSALNADAEKDLDKASFFYQRSLHQDPDDLLFLERALVLSASTGEMADAQRYADTMLRRAPDSRAARLVLAVADFKEGKYPDAQLVLGTKGTDALGELTKGLLNAWADFGRGNTDQALARIQSLKGEAWFEPFKLLHSSYIATLAGRSEDALKLLKQARDADQNAVRITEGYARVLAQLNRRDEAVQVLDEYLTRFPDNPLATATLAEIKSGKPVKPSVGTPAQGAAEVLAGIGAALGDDGGIEVPTLFLRLAMHLDPNASDGLAAVTLGSLLVDNGNGDTGIKLLESVDPAEPFRSLGLLRAALALDQMDKAGEAETAFKASIERNPDDIQARIAFGNMLRSHERFKESADLYSSAISKIPNPGKPDWTIFYFRGIDYERDNQWPKAEADFKKALELFPDQPLVLNYLGYSWVDRGLNMQPALDMIRKAVELRPKDGFIVDSLGWAFYKLGRYPEAVEQLENAVALRPEDPTINDHLGDAYWKTGRVLEAQFQWRHARDLGAKEPDLALINRKIAARQLIEKDADPAPQGQPATPPQQSQPAPGKASADAPPAPDKI</sequence>
<gene>
    <name evidence="4" type="ORF">SAMN05216548_101241</name>
</gene>
<keyword evidence="5" id="KW-1185">Reference proteome</keyword>
<feature type="region of interest" description="Disordered" evidence="2">
    <location>
        <begin position="567"/>
        <end position="605"/>
    </location>
</feature>
<dbReference type="InterPro" id="IPR019734">
    <property type="entry name" value="TPR_rpt"/>
</dbReference>
<accession>A0A1H8ZUJ6</accession>
<evidence type="ECO:0000313" key="4">
    <source>
        <dbReference type="EMBL" id="SEP67931.1"/>
    </source>
</evidence>
<dbReference type="Pfam" id="PF13432">
    <property type="entry name" value="TPR_16"/>
    <property type="match status" value="2"/>
</dbReference>
<reference evidence="4 5" key="1">
    <citation type="submission" date="2016-10" db="EMBL/GenBank/DDBJ databases">
        <authorList>
            <person name="de Groot N.N."/>
        </authorList>
    </citation>
    <scope>NUCLEOTIDE SEQUENCE [LARGE SCALE GENOMIC DNA]</scope>
    <source>
        <strain evidence="4 5">A52C2</strain>
    </source>
</reference>
<protein>
    <submittedName>
        <fullName evidence="4">Tetratricopeptide repeat-containing protein</fullName>
    </submittedName>
</protein>
<name>A0A1H8ZUJ6_9HYPH</name>
<evidence type="ECO:0000313" key="5">
    <source>
        <dbReference type="Proteomes" id="UP000199647"/>
    </source>
</evidence>
<feature type="compositionally biased region" description="Low complexity" evidence="2">
    <location>
        <begin position="574"/>
        <end position="598"/>
    </location>
</feature>
<dbReference type="Proteomes" id="UP000199647">
    <property type="component" value="Unassembled WGS sequence"/>
</dbReference>
<dbReference type="SUPFAM" id="SSF48452">
    <property type="entry name" value="TPR-like"/>
    <property type="match status" value="3"/>
</dbReference>
<dbReference type="PANTHER" id="PTHR12558">
    <property type="entry name" value="CELL DIVISION CYCLE 16,23,27"/>
    <property type="match status" value="1"/>
</dbReference>
<dbReference type="SMART" id="SM00028">
    <property type="entry name" value="TPR"/>
    <property type="match status" value="5"/>
</dbReference>
<evidence type="ECO:0000256" key="3">
    <source>
        <dbReference type="SAM" id="SignalP"/>
    </source>
</evidence>
<organism evidence="4 5">
    <name type="scientific">Faunimonas pinastri</name>
    <dbReference type="NCBI Taxonomy" id="1855383"/>
    <lineage>
        <taxon>Bacteria</taxon>
        <taxon>Pseudomonadati</taxon>
        <taxon>Pseudomonadota</taxon>
        <taxon>Alphaproteobacteria</taxon>
        <taxon>Hyphomicrobiales</taxon>
        <taxon>Afifellaceae</taxon>
        <taxon>Faunimonas</taxon>
    </lineage>
</organism>
<feature type="repeat" description="TPR" evidence="1">
    <location>
        <begin position="485"/>
        <end position="518"/>
    </location>
</feature>
<evidence type="ECO:0000256" key="2">
    <source>
        <dbReference type="SAM" id="MobiDB-lite"/>
    </source>
</evidence>
<dbReference type="STRING" id="1855383.SAMN05216548_101241"/>
<keyword evidence="1" id="KW-0802">TPR repeat</keyword>
<dbReference type="AlphaFoldDB" id="A0A1H8ZUJ6"/>
<dbReference type="InterPro" id="IPR011990">
    <property type="entry name" value="TPR-like_helical_dom_sf"/>
</dbReference>
<dbReference type="Pfam" id="PF13414">
    <property type="entry name" value="TPR_11"/>
    <property type="match status" value="1"/>
</dbReference>